<reference evidence="2" key="1">
    <citation type="journal article" date="2014" name="Front. Microbiol.">
        <title>High frequency of phylogenetically diverse reductive dehalogenase-homologous genes in deep subseafloor sedimentary metagenomes.</title>
        <authorList>
            <person name="Kawai M."/>
            <person name="Futagami T."/>
            <person name="Toyoda A."/>
            <person name="Takaki Y."/>
            <person name="Nishi S."/>
            <person name="Hori S."/>
            <person name="Arai W."/>
            <person name="Tsubouchi T."/>
            <person name="Morono Y."/>
            <person name="Uchiyama I."/>
            <person name="Ito T."/>
            <person name="Fujiyama A."/>
            <person name="Inagaki F."/>
            <person name="Takami H."/>
        </authorList>
    </citation>
    <scope>NUCLEOTIDE SEQUENCE</scope>
    <source>
        <strain evidence="2">Expedition CK06-06</strain>
    </source>
</reference>
<dbReference type="GO" id="GO:0010038">
    <property type="term" value="P:response to metal ion"/>
    <property type="evidence" value="ECO:0007669"/>
    <property type="project" value="InterPro"/>
</dbReference>
<dbReference type="GO" id="GO:0005507">
    <property type="term" value="F:copper ion binding"/>
    <property type="evidence" value="ECO:0007669"/>
    <property type="project" value="TreeGrafter"/>
</dbReference>
<gene>
    <name evidence="2" type="ORF">S01H1_38373</name>
</gene>
<dbReference type="PANTHER" id="PTHR23419:SF8">
    <property type="entry name" value="FI09726P"/>
    <property type="match status" value="1"/>
</dbReference>
<dbReference type="PANTHER" id="PTHR23419">
    <property type="entry name" value="DIVALENT CATION TOLERANCE CUTA-RELATED"/>
    <property type="match status" value="1"/>
</dbReference>
<protein>
    <recommendedName>
        <fullName evidence="3">CutA1 divalent ion tolerance protein</fullName>
    </recommendedName>
</protein>
<dbReference type="InterPro" id="IPR011322">
    <property type="entry name" value="N-reg_PII-like_a/b"/>
</dbReference>
<dbReference type="InterPro" id="IPR015867">
    <property type="entry name" value="N-reg_PII/ATP_PRibTrfase_C"/>
</dbReference>
<dbReference type="EMBL" id="BARS01024156">
    <property type="protein sequence ID" value="GAG04577.1"/>
    <property type="molecule type" value="Genomic_DNA"/>
</dbReference>
<dbReference type="Pfam" id="PF03091">
    <property type="entry name" value="CutA1"/>
    <property type="match status" value="1"/>
</dbReference>
<evidence type="ECO:0008006" key="3">
    <source>
        <dbReference type="Google" id="ProtNLM"/>
    </source>
</evidence>
<comment type="similarity">
    <text evidence="1">Belongs to the CutA family.</text>
</comment>
<dbReference type="AlphaFoldDB" id="X0UZI6"/>
<accession>X0UZI6</accession>
<proteinExistence type="inferred from homology"/>
<organism evidence="2">
    <name type="scientific">marine sediment metagenome</name>
    <dbReference type="NCBI Taxonomy" id="412755"/>
    <lineage>
        <taxon>unclassified sequences</taxon>
        <taxon>metagenomes</taxon>
        <taxon>ecological metagenomes</taxon>
    </lineage>
</organism>
<evidence type="ECO:0000256" key="1">
    <source>
        <dbReference type="ARBA" id="ARBA00010169"/>
    </source>
</evidence>
<evidence type="ECO:0000313" key="2">
    <source>
        <dbReference type="EMBL" id="GAG04577.1"/>
    </source>
</evidence>
<dbReference type="SUPFAM" id="SSF54913">
    <property type="entry name" value="GlnB-like"/>
    <property type="match status" value="1"/>
</dbReference>
<comment type="caution">
    <text evidence="2">The sequence shown here is derived from an EMBL/GenBank/DDBJ whole genome shotgun (WGS) entry which is preliminary data.</text>
</comment>
<sequence>MFPIKSMYWWNKKIVNDNEIIILAKTINKNYEKVKKEVKKLHSYTIHCILKINAKSNKEYEKWVKKETR</sequence>
<name>X0UZI6_9ZZZZ</name>
<dbReference type="InterPro" id="IPR004323">
    <property type="entry name" value="Ion_tolerance_CutA"/>
</dbReference>
<dbReference type="Gene3D" id="3.30.70.120">
    <property type="match status" value="1"/>
</dbReference>